<evidence type="ECO:0000259" key="3">
    <source>
        <dbReference type="Pfam" id="PF00881"/>
    </source>
</evidence>
<gene>
    <name evidence="4" type="ORF">A3F03_01225</name>
</gene>
<sequence length="169" mass="19358">MKEIASRFSPRFFSDQPMPAGDLQSMIEAARFAPSARNHQPWYFYFVEKGSKSHQTLMSCIPFHNRWCPSAPVLIIACYLGAGKDWTYYDLGAAVMSLVLQAQHLGYYARQMGLFDKKKVKRTLPLDKDHTPFTLIAIGKIGDYEKINPLVLALEKYPRTRKANLVRKI</sequence>
<name>A0A1F7I0D1_9BACT</name>
<dbReference type="PANTHER" id="PTHR43673">
    <property type="entry name" value="NAD(P)H NITROREDUCTASE YDGI-RELATED"/>
    <property type="match status" value="1"/>
</dbReference>
<dbReference type="Pfam" id="PF00881">
    <property type="entry name" value="Nitroreductase"/>
    <property type="match status" value="2"/>
</dbReference>
<dbReference type="Gene3D" id="3.40.109.10">
    <property type="entry name" value="NADH Oxidase"/>
    <property type="match status" value="1"/>
</dbReference>
<dbReference type="SUPFAM" id="SSF55469">
    <property type="entry name" value="FMN-dependent nitroreductase-like"/>
    <property type="match status" value="1"/>
</dbReference>
<dbReference type="GO" id="GO:0016491">
    <property type="term" value="F:oxidoreductase activity"/>
    <property type="evidence" value="ECO:0007669"/>
    <property type="project" value="UniProtKB-KW"/>
</dbReference>
<dbReference type="InterPro" id="IPR000415">
    <property type="entry name" value="Nitroreductase-like"/>
</dbReference>
<reference evidence="4 5" key="1">
    <citation type="journal article" date="2016" name="Nat. Commun.">
        <title>Thousands of microbial genomes shed light on interconnected biogeochemical processes in an aquifer system.</title>
        <authorList>
            <person name="Anantharaman K."/>
            <person name="Brown C.T."/>
            <person name="Hug L.A."/>
            <person name="Sharon I."/>
            <person name="Castelle C.J."/>
            <person name="Probst A.J."/>
            <person name="Thomas B.C."/>
            <person name="Singh A."/>
            <person name="Wilkins M.J."/>
            <person name="Karaoz U."/>
            <person name="Brodie E.L."/>
            <person name="Williams K.H."/>
            <person name="Hubbard S.S."/>
            <person name="Banfield J.F."/>
        </authorList>
    </citation>
    <scope>NUCLEOTIDE SEQUENCE [LARGE SCALE GENOMIC DNA]</scope>
</reference>
<dbReference type="EMBL" id="MGAC01000052">
    <property type="protein sequence ID" value="OGK36830.1"/>
    <property type="molecule type" value="Genomic_DNA"/>
</dbReference>
<organism evidence="4 5">
    <name type="scientific">Candidatus Roizmanbacteria bacterium RIFCSPHIGHO2_12_FULL_41_11</name>
    <dbReference type="NCBI Taxonomy" id="1802052"/>
    <lineage>
        <taxon>Bacteria</taxon>
        <taxon>Candidatus Roizmaniibacteriota</taxon>
    </lineage>
</organism>
<keyword evidence="2" id="KW-0560">Oxidoreductase</keyword>
<comment type="similarity">
    <text evidence="1">Belongs to the nitroreductase family.</text>
</comment>
<evidence type="ECO:0000256" key="2">
    <source>
        <dbReference type="ARBA" id="ARBA00023002"/>
    </source>
</evidence>
<dbReference type="CDD" id="cd02138">
    <property type="entry name" value="TdsD-like"/>
    <property type="match status" value="1"/>
</dbReference>
<protein>
    <recommendedName>
        <fullName evidence="3">Nitroreductase domain-containing protein</fullName>
    </recommendedName>
</protein>
<evidence type="ECO:0000256" key="1">
    <source>
        <dbReference type="ARBA" id="ARBA00007118"/>
    </source>
</evidence>
<comment type="caution">
    <text evidence="4">The sequence shown here is derived from an EMBL/GenBank/DDBJ whole genome shotgun (WGS) entry which is preliminary data.</text>
</comment>
<accession>A0A1F7I0D1</accession>
<dbReference type="InterPro" id="IPR029479">
    <property type="entry name" value="Nitroreductase"/>
</dbReference>
<dbReference type="AlphaFoldDB" id="A0A1F7I0D1"/>
<proteinExistence type="inferred from homology"/>
<evidence type="ECO:0000313" key="5">
    <source>
        <dbReference type="Proteomes" id="UP000176803"/>
    </source>
</evidence>
<evidence type="ECO:0000313" key="4">
    <source>
        <dbReference type="EMBL" id="OGK36830.1"/>
    </source>
</evidence>
<dbReference type="Proteomes" id="UP000176803">
    <property type="component" value="Unassembled WGS sequence"/>
</dbReference>
<feature type="domain" description="Nitroreductase" evidence="3">
    <location>
        <begin position="69"/>
        <end position="140"/>
    </location>
</feature>
<dbReference type="PANTHER" id="PTHR43673:SF10">
    <property type="entry name" value="NADH DEHYDROGENASE_NAD(P)H NITROREDUCTASE XCC3605-RELATED"/>
    <property type="match status" value="1"/>
</dbReference>
<feature type="domain" description="Nitroreductase" evidence="3">
    <location>
        <begin position="4"/>
        <end position="49"/>
    </location>
</feature>